<proteinExistence type="predicted"/>
<evidence type="ECO:0000313" key="3">
    <source>
        <dbReference type="EMBL" id="MCH6165763.1"/>
    </source>
</evidence>
<name>A0ABS9TBI2_9PSEU</name>
<feature type="compositionally biased region" description="Basic residues" evidence="1">
    <location>
        <begin position="1"/>
        <end position="13"/>
    </location>
</feature>
<organism evidence="3 4">
    <name type="scientific">Pseudonocardia alaniniphila</name>
    <dbReference type="NCBI Taxonomy" id="75291"/>
    <lineage>
        <taxon>Bacteria</taxon>
        <taxon>Bacillati</taxon>
        <taxon>Actinomycetota</taxon>
        <taxon>Actinomycetes</taxon>
        <taxon>Pseudonocardiales</taxon>
        <taxon>Pseudonocardiaceae</taxon>
        <taxon>Pseudonocardia</taxon>
    </lineage>
</organism>
<comment type="caution">
    <text evidence="3">The sequence shown here is derived from an EMBL/GenBank/DDBJ whole genome shotgun (WGS) entry which is preliminary data.</text>
</comment>
<evidence type="ECO:0000256" key="1">
    <source>
        <dbReference type="SAM" id="MobiDB-lite"/>
    </source>
</evidence>
<sequence>MSRHRSPGRRYAHPRPEPTVAFPGALTGSPRRSGARHRAATQAAVRNGMTAAAAAGGALAVVMPAAAIATGPAPAAADESAVVFLAADGEQGDEPSTTISRARSAVVPVTSEPDEPEPSQVDVSELIKAAGLADVARRADEERAARAKCAADLGGLGRVKPWVRDAAAFLSCLYDEPRLIGVGQRGRVSDHPRGLALDLMVRGERGDRIAACALSNQEELGISYVIWEQRVNYGDGWEHMSDRGSATENHLDHVHISFEKRVPDGDPVAERCK</sequence>
<feature type="region of interest" description="Disordered" evidence="1">
    <location>
        <begin position="91"/>
        <end position="120"/>
    </location>
</feature>
<evidence type="ECO:0000259" key="2">
    <source>
        <dbReference type="Pfam" id="PF26571"/>
    </source>
</evidence>
<keyword evidence="4" id="KW-1185">Reference proteome</keyword>
<dbReference type="Proteomes" id="UP001299970">
    <property type="component" value="Unassembled WGS sequence"/>
</dbReference>
<dbReference type="RefSeq" id="WP_241035796.1">
    <property type="nucleotide sequence ID" value="NZ_BAAAJF010000078.1"/>
</dbReference>
<accession>A0ABS9TBI2</accession>
<feature type="region of interest" description="Disordered" evidence="1">
    <location>
        <begin position="1"/>
        <end position="38"/>
    </location>
</feature>
<dbReference type="InterPro" id="IPR058593">
    <property type="entry name" value="ARB_07466-like_C"/>
</dbReference>
<protein>
    <recommendedName>
        <fullName evidence="2">ARB-07466-like C-terminal domain-containing protein</fullName>
    </recommendedName>
</protein>
<reference evidence="3 4" key="1">
    <citation type="submission" date="2022-03" db="EMBL/GenBank/DDBJ databases">
        <title>Pseudonocardia alaer sp. nov., a novel actinomycete isolated from reed forest soil.</title>
        <authorList>
            <person name="Wang L."/>
        </authorList>
    </citation>
    <scope>NUCLEOTIDE SEQUENCE [LARGE SCALE GENOMIC DNA]</scope>
    <source>
        <strain evidence="3 4">Y-16303</strain>
    </source>
</reference>
<dbReference type="Pfam" id="PF26571">
    <property type="entry name" value="VldE"/>
    <property type="match status" value="1"/>
</dbReference>
<gene>
    <name evidence="3" type="ORF">MMF94_08725</name>
</gene>
<feature type="domain" description="ARB-07466-like C-terminal" evidence="2">
    <location>
        <begin position="157"/>
        <end position="250"/>
    </location>
</feature>
<evidence type="ECO:0000313" key="4">
    <source>
        <dbReference type="Proteomes" id="UP001299970"/>
    </source>
</evidence>
<dbReference type="EMBL" id="JAKXMK010000007">
    <property type="protein sequence ID" value="MCH6165763.1"/>
    <property type="molecule type" value="Genomic_DNA"/>
</dbReference>